<keyword evidence="3 7" id="KW-0805">Transcription regulation</keyword>
<protein>
    <recommendedName>
        <fullName evidence="1 7">Catabolite control protein A</fullName>
    </recommendedName>
</protein>
<dbReference type="Gene3D" id="3.40.50.2300">
    <property type="match status" value="2"/>
</dbReference>
<evidence type="ECO:0000313" key="10">
    <source>
        <dbReference type="Proteomes" id="UP000274033"/>
    </source>
</evidence>
<comment type="function">
    <text evidence="7">Global transcriptional regulator of carbon catabolite repression (CCR) and carbon catabolite activation (CCA), which ensures optimal energy usage under diverse conditions.</text>
</comment>
<comment type="caution">
    <text evidence="9">The sequence shown here is derived from an EMBL/GenBank/DDBJ whole genome shotgun (WGS) entry which is preliminary data.</text>
</comment>
<dbReference type="SUPFAM" id="SSF53822">
    <property type="entry name" value="Periplasmic binding protein-like I"/>
    <property type="match status" value="1"/>
</dbReference>
<keyword evidence="4 7" id="KW-0238">DNA-binding</keyword>
<dbReference type="AlphaFoldDB" id="A0A3N9UKW0"/>
<accession>A0A3N9UKW0</accession>
<dbReference type="EMBL" id="RRCT01000001">
    <property type="protein sequence ID" value="RQW76573.1"/>
    <property type="molecule type" value="Genomic_DNA"/>
</dbReference>
<dbReference type="InterPro" id="IPR028082">
    <property type="entry name" value="Peripla_BP_I"/>
</dbReference>
<evidence type="ECO:0000256" key="2">
    <source>
        <dbReference type="ARBA" id="ARBA00022491"/>
    </source>
</evidence>
<feature type="domain" description="HTH lacI-type" evidence="8">
    <location>
        <begin position="3"/>
        <end position="57"/>
    </location>
</feature>
<dbReference type="InterPro" id="IPR006377">
    <property type="entry name" value="CcpA"/>
</dbReference>
<dbReference type="RefSeq" id="WP_124762537.1">
    <property type="nucleotide sequence ID" value="NZ_JAFBDY010000001.1"/>
</dbReference>
<dbReference type="GO" id="GO:0000976">
    <property type="term" value="F:transcription cis-regulatory region binding"/>
    <property type="evidence" value="ECO:0007669"/>
    <property type="project" value="TreeGrafter"/>
</dbReference>
<dbReference type="Pfam" id="PF00356">
    <property type="entry name" value="LacI"/>
    <property type="match status" value="1"/>
</dbReference>
<dbReference type="PROSITE" id="PS00356">
    <property type="entry name" value="HTH_LACI_1"/>
    <property type="match status" value="1"/>
</dbReference>
<dbReference type="Proteomes" id="UP000274033">
    <property type="component" value="Unassembled WGS sequence"/>
</dbReference>
<dbReference type="FunFam" id="1.10.260.40:FF:000002">
    <property type="entry name" value="HTH-type transcriptional repressor PurR"/>
    <property type="match status" value="1"/>
</dbReference>
<dbReference type="PROSITE" id="PS50932">
    <property type="entry name" value="HTH_LACI_2"/>
    <property type="match status" value="1"/>
</dbReference>
<evidence type="ECO:0000256" key="1">
    <source>
        <dbReference type="ARBA" id="ARBA00019435"/>
    </source>
</evidence>
<keyword evidence="2 7" id="KW-0678">Repressor</keyword>
<evidence type="ECO:0000256" key="7">
    <source>
        <dbReference type="RuleBase" id="RU368079"/>
    </source>
</evidence>
<dbReference type="Pfam" id="PF13377">
    <property type="entry name" value="Peripla_BP_3"/>
    <property type="match status" value="1"/>
</dbReference>
<dbReference type="InterPro" id="IPR000843">
    <property type="entry name" value="HTH_LacI"/>
</dbReference>
<proteinExistence type="predicted"/>
<dbReference type="CDD" id="cd01392">
    <property type="entry name" value="HTH_LacI"/>
    <property type="match status" value="1"/>
</dbReference>
<evidence type="ECO:0000256" key="5">
    <source>
        <dbReference type="ARBA" id="ARBA00023159"/>
    </source>
</evidence>
<dbReference type="PANTHER" id="PTHR30146">
    <property type="entry name" value="LACI-RELATED TRANSCRIPTIONAL REPRESSOR"/>
    <property type="match status" value="1"/>
</dbReference>
<dbReference type="PRINTS" id="PR00036">
    <property type="entry name" value="HTHLACI"/>
</dbReference>
<keyword evidence="10" id="KW-1185">Reference proteome</keyword>
<dbReference type="NCBIfam" id="TIGR01481">
    <property type="entry name" value="ccpA"/>
    <property type="match status" value="1"/>
</dbReference>
<dbReference type="OrthoDB" id="9784962at2"/>
<reference evidence="9 10" key="1">
    <citation type="journal article" date="2013" name="J. Microbiol.">
        <title>Lysinibacillus chungkukjangi sp. nov., isolated from Chungkukjang, Korean fermented soybean food.</title>
        <authorList>
            <person name="Kim S.J."/>
            <person name="Jang Y.H."/>
            <person name="Hamada M."/>
            <person name="Ahn J.H."/>
            <person name="Weon H.Y."/>
            <person name="Suzuki K."/>
            <person name="Whang K.S."/>
            <person name="Kwon S.W."/>
        </authorList>
    </citation>
    <scope>NUCLEOTIDE SEQUENCE [LARGE SCALE GENOMIC DNA]</scope>
    <source>
        <strain evidence="9 10">MCCC 1A12701</strain>
    </source>
</reference>
<organism evidence="9 10">
    <name type="scientific">Lysinibacillus composti</name>
    <dbReference type="NCBI Taxonomy" id="720633"/>
    <lineage>
        <taxon>Bacteria</taxon>
        <taxon>Bacillati</taxon>
        <taxon>Bacillota</taxon>
        <taxon>Bacilli</taxon>
        <taxon>Bacillales</taxon>
        <taxon>Bacillaceae</taxon>
        <taxon>Lysinibacillus</taxon>
    </lineage>
</organism>
<dbReference type="InterPro" id="IPR046335">
    <property type="entry name" value="LacI/GalR-like_sensor"/>
</dbReference>
<gene>
    <name evidence="9" type="primary">ccpA</name>
    <name evidence="9" type="ORF">EBB45_03215</name>
</gene>
<keyword evidence="5 7" id="KW-0010">Activator</keyword>
<sequence>MTVTIYDVAREANVSMATVSRVVNGNQNVKPATRKKVLEVIERLEYRPNAVARGLASKKTTTVGVIIPDIANIIYAEAARGIEDIATMYSYNIILANSDQSEEKELSLIDTMLGKQVDGIVMISDAVTPKLVQEMEHSPVPIVLAGSVDETNKFASVNIDYFQAAYEAVQILINNGHKRIAFISGPMQFTINSKYKLEAYKKALEDANIEVDEQLIVFEDGSYDGGLESWEVFNKLENPPTAFFAGSDELAIGIIHGAQDHGRNVPNDIEVISFENSKLARMVRPRLTSVVLPLYDIGAVAMRLLTKIMNKEEIENQSVLLPHRIEYRHSVKTSIQE</sequence>
<evidence type="ECO:0000259" key="8">
    <source>
        <dbReference type="PROSITE" id="PS50932"/>
    </source>
</evidence>
<dbReference type="GO" id="GO:0003700">
    <property type="term" value="F:DNA-binding transcription factor activity"/>
    <property type="evidence" value="ECO:0007669"/>
    <property type="project" value="TreeGrafter"/>
</dbReference>
<name>A0A3N9UKW0_9BACI</name>
<dbReference type="Gene3D" id="1.10.260.40">
    <property type="entry name" value="lambda repressor-like DNA-binding domains"/>
    <property type="match status" value="1"/>
</dbReference>
<dbReference type="PANTHER" id="PTHR30146:SF150">
    <property type="entry name" value="ARABINOSE METABOLISM TRANSCRIPTIONAL REPRESSOR"/>
    <property type="match status" value="1"/>
</dbReference>
<dbReference type="SUPFAM" id="SSF47413">
    <property type="entry name" value="lambda repressor-like DNA-binding domains"/>
    <property type="match status" value="1"/>
</dbReference>
<keyword evidence="6 7" id="KW-0804">Transcription</keyword>
<dbReference type="CDD" id="cd06298">
    <property type="entry name" value="PBP1_CcpA"/>
    <property type="match status" value="1"/>
</dbReference>
<evidence type="ECO:0000256" key="6">
    <source>
        <dbReference type="ARBA" id="ARBA00023163"/>
    </source>
</evidence>
<dbReference type="SMART" id="SM00354">
    <property type="entry name" value="HTH_LACI"/>
    <property type="match status" value="1"/>
</dbReference>
<evidence type="ECO:0000313" key="9">
    <source>
        <dbReference type="EMBL" id="RQW76573.1"/>
    </source>
</evidence>
<evidence type="ECO:0000256" key="3">
    <source>
        <dbReference type="ARBA" id="ARBA00023015"/>
    </source>
</evidence>
<dbReference type="InterPro" id="IPR010982">
    <property type="entry name" value="Lambda_DNA-bd_dom_sf"/>
</dbReference>
<evidence type="ECO:0000256" key="4">
    <source>
        <dbReference type="ARBA" id="ARBA00023125"/>
    </source>
</evidence>